<evidence type="ECO:0000259" key="4">
    <source>
        <dbReference type="PROSITE" id="PS50075"/>
    </source>
</evidence>
<dbReference type="SMART" id="SM00823">
    <property type="entry name" value="PKS_PP"/>
    <property type="match status" value="1"/>
</dbReference>
<sequence length="1071" mass="115932">MSIDSSPTAEPFAPASLNALFAARAKTHRDKIFLCVPRPGFDNDASTFAWDEYTYGQIDQLLNQLCASYAAKLPPKRRNIPTRTVAILAPSSFDYALNALALYRAGHCVVYLSTNNSTAALAHLVRITKTKHVLYSDEQSKAAAALKVELGQQELGSVEIMRRNTVAEAVSLSLAASMDRAQYISELTSEEEASEKASVLHSSGSTSFPKPSTFTHHESANKLFTTGATDTFSTMPLFHVSGFNTLLSPMLSTKKLYMYTSRLTADLIAAAIGRSTAKQAFIVPFVLKLLAESPAGLRALQSFTLVTFGGAACPTAIGNTLVNEHNVALQNGIGSTEAGFLLSSARDFATDKEWEYVRPILNAKDYIAFENTGTDKEGPYEMVVLPGFPSLTESNRPDGSYATRDLFVKHPTREGLWKYAGRADDTLVHYNGEKTNPVPMELAIRASLYVADCLIFGAGRSQTGILVVPSEKAFQQAETQASSQTETQRLEKLIWSAVESGNAEAPSHSQIIPELVMILPAGTKLPAADKGSLIRAKVARAFEREIDELYAKYDAGPAEGAKMTLTDETASVTIVAEILAEVVGTPSKQLETELRDADLITLGVDSLQATRIRNLLQQRVRLQSALPANLVFEHPTVAKLAKCVLKHSRGEGSSSQEQDRAEIESALALLEEMKGRIITRDAKLASDVVQKGTAKQTVVLTGSTGSLGAHLLHQLAHLDMVERVICLNRAPTDADALERTDSSLQVRKLDTLDALATSTQTSILCFAAQLDKPHLGLNADAWQLVSTTTTAVIDNGWPVNFNMSISSFRSPIVGSVALINLVAGTPATLTPRYIYSSSVSAAMNTGSSVEESVAPTIQQASPLGYGRSKWIVEQLCAYAQHHVGGGFDAVLARIGQMVGDRKAGVWNETEAMPLTIKSAQVVGCLPDLPGNISWQPVDDSAFIIARLLLPERLQGVVHVLNPATVPWRQVVQMLRVNLGGEVEMVDPTEWVRRLEESDPDPARNPTIKLLEFFRASPGGGLASDQVYSTERLREVFADLGLKQQLEERLVPTDAELVGKIVAAWKASGFLK</sequence>
<dbReference type="Pfam" id="PF23562">
    <property type="entry name" value="AMP-binding_C_3"/>
    <property type="match status" value="1"/>
</dbReference>
<accession>V5EY46</accession>
<dbReference type="InterPro" id="IPR051414">
    <property type="entry name" value="Adenylate-forming_Reductase"/>
</dbReference>
<dbReference type="GeneID" id="27417490"/>
<dbReference type="SUPFAM" id="SSF47336">
    <property type="entry name" value="ACP-like"/>
    <property type="match status" value="1"/>
</dbReference>
<organism evidence="5 6">
    <name type="scientific">Kalmanozyma brasiliensis (strain GHG001)</name>
    <name type="common">Yeast</name>
    <name type="synonym">Pseudozyma brasiliensis</name>
    <dbReference type="NCBI Taxonomy" id="1365824"/>
    <lineage>
        <taxon>Eukaryota</taxon>
        <taxon>Fungi</taxon>
        <taxon>Dikarya</taxon>
        <taxon>Basidiomycota</taxon>
        <taxon>Ustilaginomycotina</taxon>
        <taxon>Ustilaginomycetes</taxon>
        <taxon>Ustilaginales</taxon>
        <taxon>Ustilaginaceae</taxon>
        <taxon>Kalmanozyma</taxon>
    </lineage>
</organism>
<dbReference type="PROSITE" id="PS50075">
    <property type="entry name" value="CARRIER"/>
    <property type="match status" value="1"/>
</dbReference>
<dbReference type="InterPro" id="IPR020845">
    <property type="entry name" value="AMP-binding_CS"/>
</dbReference>
<keyword evidence="1" id="KW-0596">Phosphopantetheine</keyword>
<dbReference type="Gene3D" id="3.40.50.12780">
    <property type="entry name" value="N-terminal domain of ligase-like"/>
    <property type="match status" value="1"/>
</dbReference>
<dbReference type="PROSITE" id="PS00012">
    <property type="entry name" value="PHOSPHOPANTETHEINE"/>
    <property type="match status" value="1"/>
</dbReference>
<dbReference type="AlphaFoldDB" id="V5EY46"/>
<dbReference type="HOGENOM" id="CLU_002220_2_1_1"/>
<evidence type="ECO:0000256" key="1">
    <source>
        <dbReference type="ARBA" id="ARBA00022450"/>
    </source>
</evidence>
<dbReference type="OrthoDB" id="429813at2759"/>
<dbReference type="STRING" id="1365824.V5EY46"/>
<name>V5EY46_KALBG</name>
<dbReference type="EMBL" id="KI545857">
    <property type="protein sequence ID" value="EST08578.1"/>
    <property type="molecule type" value="Genomic_DNA"/>
</dbReference>
<dbReference type="Gene3D" id="1.10.1200.10">
    <property type="entry name" value="ACP-like"/>
    <property type="match status" value="1"/>
</dbReference>
<reference evidence="6" key="1">
    <citation type="journal article" date="2013" name="Genome Announc.">
        <title>Draft genome sequence of Pseudozyma brasiliensis sp. nov. strain GHG001, a high producer of endo-1,4-xylanase isolated from an insect pest of sugarcane.</title>
        <authorList>
            <person name="Oliveira J.V.D.C."/>
            <person name="dos Santos R.A.C."/>
            <person name="Borges T.A."/>
            <person name="Riano-Pachon D.M."/>
            <person name="Goldman G.H."/>
        </authorList>
    </citation>
    <scope>NUCLEOTIDE SEQUENCE [LARGE SCALE GENOMIC DNA]</scope>
    <source>
        <strain evidence="6">GHG001</strain>
    </source>
</reference>
<dbReference type="RefSeq" id="XP_016293567.1">
    <property type="nucleotide sequence ID" value="XM_016434880.1"/>
</dbReference>
<keyword evidence="6" id="KW-1185">Reference proteome</keyword>
<dbReference type="PANTHER" id="PTHR43439">
    <property type="entry name" value="PHENYLACETATE-COENZYME A LIGASE"/>
    <property type="match status" value="1"/>
</dbReference>
<dbReference type="Pfam" id="PF00501">
    <property type="entry name" value="AMP-binding"/>
    <property type="match status" value="1"/>
</dbReference>
<dbReference type="InterPro" id="IPR042099">
    <property type="entry name" value="ANL_N_sf"/>
</dbReference>
<dbReference type="Pfam" id="PF07993">
    <property type="entry name" value="NAD_binding_4"/>
    <property type="match status" value="1"/>
</dbReference>
<feature type="domain" description="Carrier" evidence="4">
    <location>
        <begin position="566"/>
        <end position="648"/>
    </location>
</feature>
<dbReference type="SUPFAM" id="SSF56801">
    <property type="entry name" value="Acetyl-CoA synthetase-like"/>
    <property type="match status" value="1"/>
</dbReference>
<dbReference type="InterPro" id="IPR036291">
    <property type="entry name" value="NAD(P)-bd_dom_sf"/>
</dbReference>
<dbReference type="SUPFAM" id="SSF51735">
    <property type="entry name" value="NAD(P)-binding Rossmann-fold domains"/>
    <property type="match status" value="1"/>
</dbReference>
<evidence type="ECO:0000256" key="3">
    <source>
        <dbReference type="SAM" id="MobiDB-lite"/>
    </source>
</evidence>
<keyword evidence="2" id="KW-0597">Phosphoprotein</keyword>
<feature type="region of interest" description="Disordered" evidence="3">
    <location>
        <begin position="195"/>
        <end position="214"/>
    </location>
</feature>
<dbReference type="InterPro" id="IPR009081">
    <property type="entry name" value="PP-bd_ACP"/>
</dbReference>
<dbReference type="eggNOG" id="KOG1178">
    <property type="taxonomic scope" value="Eukaryota"/>
</dbReference>
<dbReference type="PANTHER" id="PTHR43439:SF2">
    <property type="entry name" value="ENZYME, PUTATIVE (JCVI)-RELATED"/>
    <property type="match status" value="1"/>
</dbReference>
<dbReference type="Gene3D" id="3.40.50.720">
    <property type="entry name" value="NAD(P)-binding Rossmann-like Domain"/>
    <property type="match status" value="1"/>
</dbReference>
<dbReference type="InterPro" id="IPR013120">
    <property type="entry name" value="FAR_NAD-bd"/>
</dbReference>
<dbReference type="Proteomes" id="UP000019377">
    <property type="component" value="Unassembled WGS sequence"/>
</dbReference>
<feature type="compositionally biased region" description="Polar residues" evidence="3">
    <location>
        <begin position="200"/>
        <end position="214"/>
    </location>
</feature>
<gene>
    <name evidence="5" type="ORF">PSEUBRA_SCAF15g05615</name>
</gene>
<protein>
    <recommendedName>
        <fullName evidence="4">Carrier domain-containing protein</fullName>
    </recommendedName>
</protein>
<dbReference type="GO" id="GO:0031177">
    <property type="term" value="F:phosphopantetheine binding"/>
    <property type="evidence" value="ECO:0007669"/>
    <property type="project" value="InterPro"/>
</dbReference>
<dbReference type="Pfam" id="PF00550">
    <property type="entry name" value="PP-binding"/>
    <property type="match status" value="1"/>
</dbReference>
<evidence type="ECO:0000313" key="5">
    <source>
        <dbReference type="EMBL" id="EST08578.1"/>
    </source>
</evidence>
<evidence type="ECO:0000313" key="6">
    <source>
        <dbReference type="Proteomes" id="UP000019377"/>
    </source>
</evidence>
<dbReference type="InterPro" id="IPR020806">
    <property type="entry name" value="PKS_PP-bd"/>
</dbReference>
<dbReference type="InterPro" id="IPR006162">
    <property type="entry name" value="Ppantetheine_attach_site"/>
</dbReference>
<dbReference type="InterPro" id="IPR000873">
    <property type="entry name" value="AMP-dep_synth/lig_dom"/>
</dbReference>
<dbReference type="InterPro" id="IPR036736">
    <property type="entry name" value="ACP-like_sf"/>
</dbReference>
<dbReference type="PROSITE" id="PS00455">
    <property type="entry name" value="AMP_BINDING"/>
    <property type="match status" value="1"/>
</dbReference>
<dbReference type="OMA" id="WDWLAHI"/>
<evidence type="ECO:0000256" key="2">
    <source>
        <dbReference type="ARBA" id="ARBA00022553"/>
    </source>
</evidence>
<proteinExistence type="predicted"/>